<dbReference type="EMBL" id="JACAZI010000029">
    <property type="protein sequence ID" value="KAF7333332.1"/>
    <property type="molecule type" value="Genomic_DNA"/>
</dbReference>
<dbReference type="Gene3D" id="2.130.10.10">
    <property type="entry name" value="YVTN repeat-like/Quinoprotein amine dehydrogenase"/>
    <property type="match status" value="5"/>
</dbReference>
<keyword evidence="1 3" id="KW-0853">WD repeat</keyword>
<dbReference type="Pfam" id="PF24883">
    <property type="entry name" value="NPHP3_N"/>
    <property type="match status" value="1"/>
</dbReference>
<dbReference type="InterPro" id="IPR027417">
    <property type="entry name" value="P-loop_NTPase"/>
</dbReference>
<keyword evidence="6" id="KW-1185">Reference proteome</keyword>
<keyword evidence="2" id="KW-0677">Repeat</keyword>
<evidence type="ECO:0000259" key="4">
    <source>
        <dbReference type="Pfam" id="PF24883"/>
    </source>
</evidence>
<feature type="repeat" description="WD" evidence="3">
    <location>
        <begin position="829"/>
        <end position="870"/>
    </location>
</feature>
<reference evidence="5" key="1">
    <citation type="submission" date="2020-05" db="EMBL/GenBank/DDBJ databases">
        <title>Mycena genomes resolve the evolution of fungal bioluminescence.</title>
        <authorList>
            <person name="Tsai I.J."/>
        </authorList>
    </citation>
    <scope>NUCLEOTIDE SEQUENCE</scope>
    <source>
        <strain evidence="5">CCC161011</strain>
    </source>
</reference>
<name>A0A8H6X2R0_9AGAR</name>
<dbReference type="CDD" id="cd21037">
    <property type="entry name" value="MLKL_NTD"/>
    <property type="match status" value="1"/>
</dbReference>
<feature type="repeat" description="WD" evidence="3">
    <location>
        <begin position="787"/>
        <end position="828"/>
    </location>
</feature>
<dbReference type="PANTHER" id="PTHR19848:SF8">
    <property type="entry name" value="F-BOX AND WD REPEAT DOMAIN CONTAINING 7"/>
    <property type="match status" value="1"/>
</dbReference>
<feature type="repeat" description="WD" evidence="3">
    <location>
        <begin position="1165"/>
        <end position="1206"/>
    </location>
</feature>
<accession>A0A8H6X2R0</accession>
<evidence type="ECO:0000256" key="2">
    <source>
        <dbReference type="ARBA" id="ARBA00022737"/>
    </source>
</evidence>
<proteinExistence type="predicted"/>
<dbReference type="PRINTS" id="PR00320">
    <property type="entry name" value="GPROTEINBRPT"/>
</dbReference>
<dbReference type="InterPro" id="IPR019775">
    <property type="entry name" value="WD40_repeat_CS"/>
</dbReference>
<feature type="repeat" description="WD" evidence="3">
    <location>
        <begin position="871"/>
        <end position="912"/>
    </location>
</feature>
<evidence type="ECO:0000256" key="3">
    <source>
        <dbReference type="PROSITE-ProRule" id="PRU00221"/>
    </source>
</evidence>
<dbReference type="SMART" id="SM00320">
    <property type="entry name" value="WD40"/>
    <property type="match status" value="12"/>
</dbReference>
<dbReference type="InterPro" id="IPR015943">
    <property type="entry name" value="WD40/YVTN_repeat-like_dom_sf"/>
</dbReference>
<feature type="domain" description="Nephrocystin 3-like N-terminal" evidence="4">
    <location>
        <begin position="242"/>
        <end position="392"/>
    </location>
</feature>
<dbReference type="SUPFAM" id="SSF50978">
    <property type="entry name" value="WD40 repeat-like"/>
    <property type="match status" value="2"/>
</dbReference>
<dbReference type="OrthoDB" id="538223at2759"/>
<feature type="repeat" description="WD" evidence="3">
    <location>
        <begin position="1081"/>
        <end position="1122"/>
    </location>
</feature>
<gene>
    <name evidence="5" type="ORF">MVEN_02348500</name>
</gene>
<comment type="caution">
    <text evidence="5">The sequence shown here is derived from an EMBL/GenBank/DDBJ whole genome shotgun (WGS) entry which is preliminary data.</text>
</comment>
<evidence type="ECO:0000256" key="1">
    <source>
        <dbReference type="ARBA" id="ARBA00022574"/>
    </source>
</evidence>
<dbReference type="PANTHER" id="PTHR19848">
    <property type="entry name" value="WD40 REPEAT PROTEIN"/>
    <property type="match status" value="1"/>
</dbReference>
<feature type="repeat" description="WD" evidence="3">
    <location>
        <begin position="1039"/>
        <end position="1072"/>
    </location>
</feature>
<dbReference type="PROSITE" id="PS00678">
    <property type="entry name" value="WD_REPEATS_1"/>
    <property type="match status" value="8"/>
</dbReference>
<dbReference type="InterPro" id="IPR036322">
    <property type="entry name" value="WD40_repeat_dom_sf"/>
</dbReference>
<feature type="repeat" description="WD" evidence="3">
    <location>
        <begin position="1123"/>
        <end position="1164"/>
    </location>
</feature>
<dbReference type="Proteomes" id="UP000620124">
    <property type="component" value="Unassembled WGS sequence"/>
</dbReference>
<evidence type="ECO:0000313" key="6">
    <source>
        <dbReference type="Proteomes" id="UP000620124"/>
    </source>
</evidence>
<dbReference type="Pfam" id="PF00400">
    <property type="entry name" value="WD40"/>
    <property type="match status" value="5"/>
</dbReference>
<dbReference type="InterPro" id="IPR020472">
    <property type="entry name" value="WD40_PAC1"/>
</dbReference>
<dbReference type="SUPFAM" id="SSF52540">
    <property type="entry name" value="P-loop containing nucleoside triphosphate hydrolases"/>
    <property type="match status" value="1"/>
</dbReference>
<feature type="repeat" description="WD" evidence="3">
    <location>
        <begin position="955"/>
        <end position="996"/>
    </location>
</feature>
<organism evidence="5 6">
    <name type="scientific">Mycena venus</name>
    <dbReference type="NCBI Taxonomy" id="2733690"/>
    <lineage>
        <taxon>Eukaryota</taxon>
        <taxon>Fungi</taxon>
        <taxon>Dikarya</taxon>
        <taxon>Basidiomycota</taxon>
        <taxon>Agaricomycotina</taxon>
        <taxon>Agaricomycetes</taxon>
        <taxon>Agaricomycetidae</taxon>
        <taxon>Agaricales</taxon>
        <taxon>Marasmiineae</taxon>
        <taxon>Mycenaceae</taxon>
        <taxon>Mycena</taxon>
    </lineage>
</organism>
<dbReference type="InterPro" id="IPR059179">
    <property type="entry name" value="MLKL-like_MCAfunc"/>
</dbReference>
<dbReference type="InterPro" id="IPR001680">
    <property type="entry name" value="WD40_rpt"/>
</dbReference>
<dbReference type="Pfam" id="PF25173">
    <property type="entry name" value="Beta-prop_WDR3_1st"/>
    <property type="match status" value="1"/>
</dbReference>
<dbReference type="GO" id="GO:0007166">
    <property type="term" value="P:cell surface receptor signaling pathway"/>
    <property type="evidence" value="ECO:0007669"/>
    <property type="project" value="InterPro"/>
</dbReference>
<dbReference type="InterPro" id="IPR056884">
    <property type="entry name" value="NPHP3-like_N"/>
</dbReference>
<dbReference type="PROSITE" id="PS50294">
    <property type="entry name" value="WD_REPEATS_REGION"/>
    <property type="match status" value="10"/>
</dbReference>
<feature type="repeat" description="WD" evidence="3">
    <location>
        <begin position="997"/>
        <end position="1038"/>
    </location>
</feature>
<dbReference type="PROSITE" id="PS50082">
    <property type="entry name" value="WD_REPEATS_2"/>
    <property type="match status" value="10"/>
</dbReference>
<dbReference type="Gene3D" id="3.40.50.300">
    <property type="entry name" value="P-loop containing nucleotide triphosphate hydrolases"/>
    <property type="match status" value="1"/>
</dbReference>
<feature type="repeat" description="WD" evidence="3">
    <location>
        <begin position="913"/>
        <end position="954"/>
    </location>
</feature>
<dbReference type="CDD" id="cd00200">
    <property type="entry name" value="WD40"/>
    <property type="match status" value="1"/>
</dbReference>
<evidence type="ECO:0000313" key="5">
    <source>
        <dbReference type="EMBL" id="KAF7333332.1"/>
    </source>
</evidence>
<sequence>MFWSRLQDKLRLNPRRKAQLRNACSGLKVVLGTAKDVADNASVPGLSFGISGLILVLDIAEKMGQNAEDIEALSDRIRNLLSVLRNVTRAETPPKEVTERIEKLGSTLASLSDEVQKCRSRPFFKRMLNYSEDARLLAGQIKKIVEAIEAFNLATTVRIEAVGDNIQAGVQVRRSTPRQIISRLFVRGSLPHAVKAAFEAEERELCWDTTRTSILSEISQWTDIDGVKLTAGGQSIIGDPGHNDSCIFWMNGSAGTGKTTIAATVAHSCSSRTPSALGASFFCSRDDVDCSNLDLIFTTIAYQLAHFHPGFAAQISLVREANPDIGYAYPEHQLKTLIVEPLKAVRDSFPPCVIVLDALDECKDTASTSTILAALSNHVTNLFPLKFFITSRPEPHITGAMSSSQLGTHAQKFHLHEVELPVVQRDIQDYLLAKLSEIGQTNKLHSWPSQQDVRSLVKLSAGLFIFASTAVKFIAVPDFTPQEQLQIIFNVGAVTEAGSPSDRLDRLYTQVLEQTPKRNRPELRRVIGSIVLLRDPLPRLFLAQLLELDPDKVGRCLLRLQSVVLLPTDDSKAIRILHPSFFDFLSSPGRCLISELRVQIQEQHSLLAEHCLNTMIKGLHRDMCQIRDPSLLNSEIAGLSTQIAMHIPLHLQYACRHWAYHISNGVRTDTVLDLLNKVVPHHLLHWIEVCSLLGDLQNALLSVATVHQVLLRDGTASTTLTNLLSDSGRFMRAFFAVISVSSLQVYHSALLFTPTATTLRQVYGSNMNLPVKAYNAALERWSPCLRTIDTHNAVPAVAFSPDGTHIVSGSEDKTVRIWDVITGTELQRLQGHSDCVGSVEFSPDGTHIVSGSDDKRVHIWDVIAGTKLRTMHGHSDTVRSVAFSPDGKHVVSGSTDRTVRIWDVITGTKLQIMRGHSDTVYCVGFSPDGTHIVSGSEDKTVCIWNAATGTHHQKLQGHSDTVCSVAFSPNGTRVASGSMDKMIRIWDAVTGTELHSMHGHLDTVRSVAFSPDGTYVVSASKDKTVRIWNVITGTEFQTLQGHSDMVYCARFSPDETHIVSASKDKTVRIWDVVAGIDHQRLQGHSDMVCFVAFSPNGTRIASGSTDEIIRIWDAVTGTELQAMHGHSDTVNSVAFSPNGTYVVSGSKDKTVRIWDATTGVELRVLQGHSDSIKSVAFSPNGTYVVSGSDDKTARIWDATNGNQVLQLKSSGMIASVAFSPDGTRIVTETRLISVPYKMELWDARSGDLLDTTKDIQDAPSLAASLTPLQSLFSTHGSWHMVPYSKTQVHRFIFDREWLYCATHNRRLCWIPVDCRPQQYQSGFPCFLAVSSDHCHLAHGTNDGRVIIFDCTGLGSYCTSLSVTR</sequence>
<dbReference type="InterPro" id="IPR036537">
    <property type="entry name" value="Adaptor_Cbl_N_dom_sf"/>
</dbReference>
<protein>
    <submittedName>
        <fullName evidence="5">WD40 repeat-like protein</fullName>
    </submittedName>
</protein>
<dbReference type="Gene3D" id="1.20.930.20">
    <property type="entry name" value="Adaptor protein Cbl, N-terminal domain"/>
    <property type="match status" value="1"/>
</dbReference>